<evidence type="ECO:0000256" key="5">
    <source>
        <dbReference type="ARBA" id="ARBA00023002"/>
    </source>
</evidence>
<accession>A0A640UXH6</accession>
<keyword evidence="4" id="KW-0274">FAD</keyword>
<dbReference type="PANTHER" id="PTHR43884:SF20">
    <property type="entry name" value="ACYL-COA DEHYDROGENASE FADE28"/>
    <property type="match status" value="1"/>
</dbReference>
<protein>
    <submittedName>
        <fullName evidence="9">Acyl-CoA dehydrogenase</fullName>
    </submittedName>
</protein>
<evidence type="ECO:0000256" key="4">
    <source>
        <dbReference type="ARBA" id="ARBA00022827"/>
    </source>
</evidence>
<dbReference type="GO" id="GO:0003995">
    <property type="term" value="F:acyl-CoA dehydrogenase activity"/>
    <property type="evidence" value="ECO:0007669"/>
    <property type="project" value="TreeGrafter"/>
</dbReference>
<dbReference type="Pfam" id="PF02771">
    <property type="entry name" value="Acyl-CoA_dh_N"/>
    <property type="match status" value="1"/>
</dbReference>
<dbReference type="SUPFAM" id="SSF56645">
    <property type="entry name" value="Acyl-CoA dehydrogenase NM domain-like"/>
    <property type="match status" value="1"/>
</dbReference>
<evidence type="ECO:0000313" key="10">
    <source>
        <dbReference type="Proteomes" id="UP000431826"/>
    </source>
</evidence>
<dbReference type="InterPro" id="IPR036250">
    <property type="entry name" value="AcylCo_DH-like_C"/>
</dbReference>
<dbReference type="GO" id="GO:0050660">
    <property type="term" value="F:flavin adenine dinucleotide binding"/>
    <property type="evidence" value="ECO:0007669"/>
    <property type="project" value="InterPro"/>
</dbReference>
<sequence>MDAAFTEEQHEIRRTLRELLVKRCGPDEVKSAVRTPAGYDTELWQQLAGRLGLPGLALPTAYGGVGCGPTELALACEETGRAVLPSPLIATAALAAPLLLALGSERQRSALLPALAAGELTATLAVPGGQLATALALTGPNDGGWAGGGRAGGIQARRVAREGAAAAARDGGRAVGGGWRLYGEAGQVLNGHTADVLVVAAHTGGFARSRTLLFLVRAEGGSAARTSAESGVPGLLRTRQTAMDETRPQARLELREVPAELLGEGDGEGEGDAAAVVRALAETGVTAATALAAEAVGAADTALARTVAHVQQRVQFGRPIGSFQAVQHRLADLYVRVQAARSAAYYAAWSAGGGPSAPEREGAAEPGVGALALAQALETLREVAAEAVQLHGGIGFTWEHEAHLYFKRAACDELLLGPVHRLRARAAEEAGLFPDGAGERGGSGEPGGVPAPGRTAATVEV</sequence>
<dbReference type="SUPFAM" id="SSF47203">
    <property type="entry name" value="Acyl-CoA dehydrogenase C-terminal domain-like"/>
    <property type="match status" value="1"/>
</dbReference>
<dbReference type="Gene3D" id="2.40.110.10">
    <property type="entry name" value="Butyryl-CoA Dehydrogenase, subunit A, domain 2"/>
    <property type="match status" value="1"/>
</dbReference>
<dbReference type="OrthoDB" id="8677713at2"/>
<evidence type="ECO:0000256" key="1">
    <source>
        <dbReference type="ARBA" id="ARBA00001974"/>
    </source>
</evidence>
<dbReference type="InterPro" id="IPR009100">
    <property type="entry name" value="AcylCoA_DH/oxidase_NM_dom_sf"/>
</dbReference>
<dbReference type="EMBL" id="BLIR01000001">
    <property type="protein sequence ID" value="GFE39185.1"/>
    <property type="molecule type" value="Genomic_DNA"/>
</dbReference>
<keyword evidence="3" id="KW-0285">Flavoprotein</keyword>
<comment type="cofactor">
    <cofactor evidence="1">
        <name>FAD</name>
        <dbReference type="ChEBI" id="CHEBI:57692"/>
    </cofactor>
</comment>
<dbReference type="PANTHER" id="PTHR43884">
    <property type="entry name" value="ACYL-COA DEHYDROGENASE"/>
    <property type="match status" value="1"/>
</dbReference>
<evidence type="ECO:0000256" key="2">
    <source>
        <dbReference type="ARBA" id="ARBA00009347"/>
    </source>
</evidence>
<keyword evidence="10" id="KW-1185">Reference proteome</keyword>
<feature type="domain" description="Acyl-CoA dehydrogenase/oxidase N-terminal" evidence="8">
    <location>
        <begin position="6"/>
        <end position="119"/>
    </location>
</feature>
<evidence type="ECO:0000259" key="8">
    <source>
        <dbReference type="Pfam" id="PF02771"/>
    </source>
</evidence>
<evidence type="ECO:0000313" key="9">
    <source>
        <dbReference type="EMBL" id="GFE39185.1"/>
    </source>
</evidence>
<evidence type="ECO:0000259" key="7">
    <source>
        <dbReference type="Pfam" id="PF00441"/>
    </source>
</evidence>
<dbReference type="Gene3D" id="1.20.140.10">
    <property type="entry name" value="Butyryl-CoA Dehydrogenase, subunit A, domain 3"/>
    <property type="match status" value="1"/>
</dbReference>
<dbReference type="InterPro" id="IPR046373">
    <property type="entry name" value="Acyl-CoA_Oxase/DH_mid-dom_sf"/>
</dbReference>
<keyword evidence="5" id="KW-0560">Oxidoreductase</keyword>
<feature type="domain" description="Acyl-CoA dehydrogenase/oxidase C-terminal" evidence="7">
    <location>
        <begin position="289"/>
        <end position="428"/>
    </location>
</feature>
<comment type="caution">
    <text evidence="9">The sequence shown here is derived from an EMBL/GenBank/DDBJ whole genome shotgun (WGS) entry which is preliminary data.</text>
</comment>
<dbReference type="InterPro" id="IPR009075">
    <property type="entry name" value="AcylCo_DH/oxidase_C"/>
</dbReference>
<dbReference type="InterPro" id="IPR037069">
    <property type="entry name" value="AcylCoA_DH/ox_N_sf"/>
</dbReference>
<dbReference type="InterPro" id="IPR013786">
    <property type="entry name" value="AcylCoA_DH/ox_N"/>
</dbReference>
<name>A0A640UXH6_9ACTN</name>
<comment type="similarity">
    <text evidence="2">Belongs to the acyl-CoA dehydrogenase family.</text>
</comment>
<organism evidence="9 10">
    <name type="scientific">Streptomyces tubercidicus</name>
    <dbReference type="NCBI Taxonomy" id="47759"/>
    <lineage>
        <taxon>Bacteria</taxon>
        <taxon>Bacillati</taxon>
        <taxon>Actinomycetota</taxon>
        <taxon>Actinomycetes</taxon>
        <taxon>Kitasatosporales</taxon>
        <taxon>Streptomycetaceae</taxon>
        <taxon>Streptomyces</taxon>
    </lineage>
</organism>
<dbReference type="RefSeq" id="WP_159744925.1">
    <property type="nucleotide sequence ID" value="NZ_BLIR01000001.1"/>
</dbReference>
<dbReference type="Gene3D" id="1.10.540.10">
    <property type="entry name" value="Acyl-CoA dehydrogenase/oxidase, N-terminal domain"/>
    <property type="match status" value="1"/>
</dbReference>
<evidence type="ECO:0000256" key="6">
    <source>
        <dbReference type="SAM" id="MobiDB-lite"/>
    </source>
</evidence>
<proteinExistence type="inferred from homology"/>
<dbReference type="AlphaFoldDB" id="A0A640UXH6"/>
<dbReference type="GeneID" id="96284962"/>
<gene>
    <name evidence="9" type="primary">acd_2</name>
    <name evidence="9" type="ORF">Stube_38580</name>
</gene>
<dbReference type="Proteomes" id="UP000431826">
    <property type="component" value="Unassembled WGS sequence"/>
</dbReference>
<feature type="region of interest" description="Disordered" evidence="6">
    <location>
        <begin position="433"/>
        <end position="461"/>
    </location>
</feature>
<evidence type="ECO:0000256" key="3">
    <source>
        <dbReference type="ARBA" id="ARBA00022630"/>
    </source>
</evidence>
<reference evidence="9 10" key="1">
    <citation type="submission" date="2019-12" db="EMBL/GenBank/DDBJ databases">
        <title>Whole genome shotgun sequence of Streptomyces tubercidicus NBRC 13090.</title>
        <authorList>
            <person name="Ichikawa N."/>
            <person name="Kimura A."/>
            <person name="Kitahashi Y."/>
            <person name="Komaki H."/>
            <person name="Tamura T."/>
        </authorList>
    </citation>
    <scope>NUCLEOTIDE SEQUENCE [LARGE SCALE GENOMIC DNA]</scope>
    <source>
        <strain evidence="9 10">NBRC 13090</strain>
    </source>
</reference>
<dbReference type="Pfam" id="PF00441">
    <property type="entry name" value="Acyl-CoA_dh_1"/>
    <property type="match status" value="1"/>
</dbReference>